<dbReference type="Gene3D" id="3.40.50.1820">
    <property type="entry name" value="alpha/beta hydrolase"/>
    <property type="match status" value="1"/>
</dbReference>
<comment type="caution">
    <text evidence="2">The sequence shown here is derived from an EMBL/GenBank/DDBJ whole genome shotgun (WGS) entry which is preliminary data.</text>
</comment>
<dbReference type="InterPro" id="IPR022742">
    <property type="entry name" value="Hydrolase_4"/>
</dbReference>
<proteinExistence type="predicted"/>
<feature type="domain" description="Serine aminopeptidase S33" evidence="1">
    <location>
        <begin position="45"/>
        <end position="152"/>
    </location>
</feature>
<evidence type="ECO:0000313" key="3">
    <source>
        <dbReference type="Proteomes" id="UP000241890"/>
    </source>
</evidence>
<dbReference type="InParanoid" id="A0A2R5G6M8"/>
<dbReference type="EMBL" id="BEYU01000019">
    <property type="protein sequence ID" value="GBG26185.1"/>
    <property type="molecule type" value="Genomic_DNA"/>
</dbReference>
<name>A0A2R5G6M8_9STRA</name>
<evidence type="ECO:0000313" key="2">
    <source>
        <dbReference type="EMBL" id="GBG26185.1"/>
    </source>
</evidence>
<dbReference type="PANTHER" id="PTHR12277">
    <property type="entry name" value="ALPHA/BETA HYDROLASE DOMAIN-CONTAINING PROTEIN"/>
    <property type="match status" value="1"/>
</dbReference>
<organism evidence="2 3">
    <name type="scientific">Hondaea fermentalgiana</name>
    <dbReference type="NCBI Taxonomy" id="2315210"/>
    <lineage>
        <taxon>Eukaryota</taxon>
        <taxon>Sar</taxon>
        <taxon>Stramenopiles</taxon>
        <taxon>Bigyra</taxon>
        <taxon>Labyrinthulomycetes</taxon>
        <taxon>Thraustochytrida</taxon>
        <taxon>Thraustochytriidae</taxon>
        <taxon>Hondaea</taxon>
    </lineage>
</organism>
<evidence type="ECO:0000259" key="1">
    <source>
        <dbReference type="Pfam" id="PF12146"/>
    </source>
</evidence>
<accession>A0A2R5G6M8</accession>
<dbReference type="InterPro" id="IPR029058">
    <property type="entry name" value="AB_hydrolase_fold"/>
</dbReference>
<gene>
    <name evidence="2" type="ORF">FCC1311_024062</name>
</gene>
<reference evidence="2 3" key="1">
    <citation type="submission" date="2017-12" db="EMBL/GenBank/DDBJ databases">
        <title>Sequencing, de novo assembly and annotation of complete genome of a new Thraustochytrid species, strain FCC1311.</title>
        <authorList>
            <person name="Sedici K."/>
            <person name="Godart F."/>
            <person name="Aiese Cigliano R."/>
            <person name="Sanseverino W."/>
            <person name="Barakat M."/>
            <person name="Ortet P."/>
            <person name="Marechal E."/>
            <person name="Cagnac O."/>
            <person name="Amato A."/>
        </authorList>
    </citation>
    <scope>NUCLEOTIDE SEQUENCE [LARGE SCALE GENOMIC DNA]</scope>
</reference>
<dbReference type="FunCoup" id="A0A2R5G6M8">
    <property type="interactions" value="38"/>
</dbReference>
<keyword evidence="3" id="KW-1185">Reference proteome</keyword>
<dbReference type="Pfam" id="PF12146">
    <property type="entry name" value="Hydrolase_4"/>
    <property type="match status" value="1"/>
</dbReference>
<dbReference type="PANTHER" id="PTHR12277:SF81">
    <property type="entry name" value="PROTEIN ABHD13"/>
    <property type="match status" value="1"/>
</dbReference>
<dbReference type="SUPFAM" id="SSF53474">
    <property type="entry name" value="alpha/beta-Hydrolases"/>
    <property type="match status" value="1"/>
</dbReference>
<sequence length="253" mass="28516">MGSSISALLFQPPNSSYDDDEADFMKLYTRRGSTIAAFHNDVGAQQTILFSHGNAEDIGLIFPWFCEVARILRVNVLAYDYTGYGNNNLQPSEEDCYADIDAAFSYLTVVKGISPRNIILWGRSLGSGPTCYLAEKQSKKAGVILQSPLMSVYRVAFHFRFSLPGDMFCNIDRVSNICCPIMIVHGTRDEIVPFWHGQELYLATQEKFRYEPYWATDVGHNNIEVAVTKLLFARLRDFFKFTSLVPFGSEPSA</sequence>
<dbReference type="OrthoDB" id="446723at2759"/>
<dbReference type="AlphaFoldDB" id="A0A2R5G6M8"/>
<dbReference type="Proteomes" id="UP000241890">
    <property type="component" value="Unassembled WGS sequence"/>
</dbReference>
<protein>
    <submittedName>
        <fullName evidence="2">Monoacylglycerol lipase ABHD12</fullName>
    </submittedName>
</protein>